<reference evidence="1 2" key="1">
    <citation type="journal article" date="2014" name="Genome Biol. Evol.">
        <title>The genome of the myxosporean Thelohanellus kitauei shows adaptations to nutrient acquisition within its fish host.</title>
        <authorList>
            <person name="Yang Y."/>
            <person name="Xiong J."/>
            <person name="Zhou Z."/>
            <person name="Huo F."/>
            <person name="Miao W."/>
            <person name="Ran C."/>
            <person name="Liu Y."/>
            <person name="Zhang J."/>
            <person name="Feng J."/>
            <person name="Wang M."/>
            <person name="Wang M."/>
            <person name="Wang L."/>
            <person name="Yao B."/>
        </authorList>
    </citation>
    <scope>NUCLEOTIDE SEQUENCE [LARGE SCALE GENOMIC DNA]</scope>
    <source>
        <strain evidence="1">Wuqing</strain>
    </source>
</reference>
<dbReference type="AlphaFoldDB" id="A0A0C2J511"/>
<accession>A0A0C2J511</accession>
<gene>
    <name evidence="1" type="ORF">RF11_00859</name>
</gene>
<sequence length="291" mass="33011">MIQRQSMVLLGYDYTEKYRSTKEHVNGDALSGLLNVRIKKKMFSIIASVVLDSKGGARDKKILKFLLILQKYILSRQYGYGIISIKKSMNSQGMVSNMVKILTYFLANTLRGHKHVQGLNARMSTLKAIEGCIWLIIVGAYSHFPSMVEISGFICLHTITALQISFAVEGLPETIVSDNGKQYMFADSKISATGIPSWESYPHLIIHYRTGRQRDSLRHLKGQSKVPVTIPLKSILVEYITEMFIMKIAIPLSVHFDIGIKFQPFYSKMCFTELVCVKPIQLITIFNRMNC</sequence>
<evidence type="ECO:0008006" key="3">
    <source>
        <dbReference type="Google" id="ProtNLM"/>
    </source>
</evidence>
<keyword evidence="2" id="KW-1185">Reference proteome</keyword>
<name>A0A0C2J511_THEKT</name>
<evidence type="ECO:0000313" key="2">
    <source>
        <dbReference type="Proteomes" id="UP000031668"/>
    </source>
</evidence>
<proteinExistence type="predicted"/>
<comment type="caution">
    <text evidence="1">The sequence shown here is derived from an EMBL/GenBank/DDBJ whole genome shotgun (WGS) entry which is preliminary data.</text>
</comment>
<dbReference type="Proteomes" id="UP000031668">
    <property type="component" value="Unassembled WGS sequence"/>
</dbReference>
<dbReference type="EMBL" id="JWZT01004419">
    <property type="protein sequence ID" value="KII64158.1"/>
    <property type="molecule type" value="Genomic_DNA"/>
</dbReference>
<organism evidence="1 2">
    <name type="scientific">Thelohanellus kitauei</name>
    <name type="common">Myxosporean</name>
    <dbReference type="NCBI Taxonomy" id="669202"/>
    <lineage>
        <taxon>Eukaryota</taxon>
        <taxon>Metazoa</taxon>
        <taxon>Cnidaria</taxon>
        <taxon>Myxozoa</taxon>
        <taxon>Myxosporea</taxon>
        <taxon>Bivalvulida</taxon>
        <taxon>Platysporina</taxon>
        <taxon>Myxobolidae</taxon>
        <taxon>Thelohanellus</taxon>
    </lineage>
</organism>
<protein>
    <recommendedName>
        <fullName evidence="3">Integrase catalytic domain-containing protein</fullName>
    </recommendedName>
</protein>
<evidence type="ECO:0000313" key="1">
    <source>
        <dbReference type="EMBL" id="KII64158.1"/>
    </source>
</evidence>